<evidence type="ECO:0000256" key="2">
    <source>
        <dbReference type="ARBA" id="ARBA00023015"/>
    </source>
</evidence>
<reference evidence="6" key="1">
    <citation type="submission" date="2022-10" db="EMBL/GenBank/DDBJ databases">
        <authorList>
            <person name="Yu W.X."/>
        </authorList>
    </citation>
    <scope>NUCLEOTIDE SEQUENCE</scope>
    <source>
        <strain evidence="6">AAT</strain>
    </source>
</reference>
<accession>A0AAE3M405</accession>
<organism evidence="6 7">
    <name type="scientific">Plebeiibacterium sediminum</name>
    <dbReference type="NCBI Taxonomy" id="2992112"/>
    <lineage>
        <taxon>Bacteria</taxon>
        <taxon>Pseudomonadati</taxon>
        <taxon>Bacteroidota</taxon>
        <taxon>Bacteroidia</taxon>
        <taxon>Marinilabiliales</taxon>
        <taxon>Marinilabiliaceae</taxon>
        <taxon>Plebeiibacterium</taxon>
    </lineage>
</organism>
<dbReference type="SUPFAM" id="SSF88946">
    <property type="entry name" value="Sigma2 domain of RNA polymerase sigma factors"/>
    <property type="match status" value="1"/>
</dbReference>
<protein>
    <submittedName>
        <fullName evidence="6">Sigma-70 family RNA polymerase sigma factor</fullName>
    </submittedName>
</protein>
<dbReference type="CDD" id="cd06171">
    <property type="entry name" value="Sigma70_r4"/>
    <property type="match status" value="1"/>
</dbReference>
<dbReference type="RefSeq" id="WP_301189994.1">
    <property type="nucleotide sequence ID" value="NZ_JAPDPJ010000014.1"/>
</dbReference>
<dbReference type="Gene3D" id="1.10.10.10">
    <property type="entry name" value="Winged helix-like DNA-binding domain superfamily/Winged helix DNA-binding domain"/>
    <property type="match status" value="1"/>
</dbReference>
<dbReference type="GO" id="GO:0003677">
    <property type="term" value="F:DNA binding"/>
    <property type="evidence" value="ECO:0007669"/>
    <property type="project" value="InterPro"/>
</dbReference>
<dbReference type="SUPFAM" id="SSF88659">
    <property type="entry name" value="Sigma3 and sigma4 domains of RNA polymerase sigma factors"/>
    <property type="match status" value="1"/>
</dbReference>
<evidence type="ECO:0000256" key="3">
    <source>
        <dbReference type="ARBA" id="ARBA00023082"/>
    </source>
</evidence>
<dbReference type="Proteomes" id="UP001209229">
    <property type="component" value="Unassembled WGS sequence"/>
</dbReference>
<dbReference type="InterPro" id="IPR036388">
    <property type="entry name" value="WH-like_DNA-bd_sf"/>
</dbReference>
<dbReference type="GO" id="GO:0006352">
    <property type="term" value="P:DNA-templated transcription initiation"/>
    <property type="evidence" value="ECO:0007669"/>
    <property type="project" value="InterPro"/>
</dbReference>
<gene>
    <name evidence="6" type="ORF">OM075_08115</name>
</gene>
<keyword evidence="7" id="KW-1185">Reference proteome</keyword>
<dbReference type="PANTHER" id="PTHR43133">
    <property type="entry name" value="RNA POLYMERASE ECF-TYPE SIGMA FACTO"/>
    <property type="match status" value="1"/>
</dbReference>
<comment type="similarity">
    <text evidence="1">Belongs to the sigma-70 factor family. ECF subfamily.</text>
</comment>
<evidence type="ECO:0000259" key="5">
    <source>
        <dbReference type="Pfam" id="PF08281"/>
    </source>
</evidence>
<evidence type="ECO:0000313" key="7">
    <source>
        <dbReference type="Proteomes" id="UP001209229"/>
    </source>
</evidence>
<dbReference type="InterPro" id="IPR013324">
    <property type="entry name" value="RNA_pol_sigma_r3/r4-like"/>
</dbReference>
<evidence type="ECO:0000256" key="1">
    <source>
        <dbReference type="ARBA" id="ARBA00010641"/>
    </source>
</evidence>
<comment type="caution">
    <text evidence="6">The sequence shown here is derived from an EMBL/GenBank/DDBJ whole genome shotgun (WGS) entry which is preliminary data.</text>
</comment>
<keyword evidence="2" id="KW-0805">Transcription regulation</keyword>
<dbReference type="GO" id="GO:0016987">
    <property type="term" value="F:sigma factor activity"/>
    <property type="evidence" value="ECO:0007669"/>
    <property type="project" value="UniProtKB-KW"/>
</dbReference>
<dbReference type="PRINTS" id="PR00038">
    <property type="entry name" value="HTHLUXR"/>
</dbReference>
<dbReference type="InterPro" id="IPR000792">
    <property type="entry name" value="Tscrpt_reg_LuxR_C"/>
</dbReference>
<dbReference type="InterPro" id="IPR039425">
    <property type="entry name" value="RNA_pol_sigma-70-like"/>
</dbReference>
<dbReference type="AlphaFoldDB" id="A0AAE3M405"/>
<evidence type="ECO:0000256" key="4">
    <source>
        <dbReference type="ARBA" id="ARBA00023163"/>
    </source>
</evidence>
<dbReference type="EMBL" id="JAPDPJ010000014">
    <property type="protein sequence ID" value="MCW3786429.1"/>
    <property type="molecule type" value="Genomic_DNA"/>
</dbReference>
<feature type="domain" description="RNA polymerase sigma factor 70 region 4 type 2" evidence="5">
    <location>
        <begin position="132"/>
        <end position="183"/>
    </location>
</feature>
<evidence type="ECO:0000313" key="6">
    <source>
        <dbReference type="EMBL" id="MCW3786429.1"/>
    </source>
</evidence>
<keyword evidence="4" id="KW-0804">Transcription</keyword>
<proteinExistence type="inferred from homology"/>
<dbReference type="Gene3D" id="1.10.1740.10">
    <property type="match status" value="1"/>
</dbReference>
<dbReference type="Pfam" id="PF08281">
    <property type="entry name" value="Sigma70_r4_2"/>
    <property type="match status" value="1"/>
</dbReference>
<dbReference type="InterPro" id="IPR013249">
    <property type="entry name" value="RNA_pol_sigma70_r4_t2"/>
</dbReference>
<dbReference type="InterPro" id="IPR014284">
    <property type="entry name" value="RNA_pol_sigma-70_dom"/>
</dbReference>
<dbReference type="InterPro" id="IPR013325">
    <property type="entry name" value="RNA_pol_sigma_r2"/>
</dbReference>
<sequence length="197" mass="23370">MGMGVKLEEYSNCADSELLAFLKDNDDRLAFETLYNRYWKKLLLQAERKLNSYSEAEEVLQNVFLDIWVRRSAIDINYSFFTYMSSAVKYQVFAQLAKRYKNDVIHTSEDEIPNVGINTTEEWFDYTESYSKLEQLIQQLPYKTKQVFRLSRMHGYSQKEISQELSISVKTVENHMTKALKLLRSSFYVFITLYFSK</sequence>
<name>A0AAE3M405_9BACT</name>
<keyword evidence="3" id="KW-0731">Sigma factor</keyword>
<dbReference type="PANTHER" id="PTHR43133:SF46">
    <property type="entry name" value="RNA POLYMERASE SIGMA-70 FACTOR ECF SUBFAMILY"/>
    <property type="match status" value="1"/>
</dbReference>
<dbReference type="NCBIfam" id="TIGR02937">
    <property type="entry name" value="sigma70-ECF"/>
    <property type="match status" value="1"/>
</dbReference>